<dbReference type="NCBIfam" id="NF033542">
    <property type="entry name" value="transpos_IS110"/>
    <property type="match status" value="1"/>
</dbReference>
<feature type="domain" description="Transposase IS116/IS110/IS902 C-terminal" evidence="2">
    <location>
        <begin position="212"/>
        <end position="290"/>
    </location>
</feature>
<sequence>MKQHNLIAIDLAKNIFQVCSMNNRQQVTENKALKRGPLIEYMAQQPVTVVAMEACYSSHYWARLFEGMGHTVKLLPAQFVTPFVRGNKSDRNDALAIAEASLRPNIKPVPIKSLEQQDIQAIHRFRERYMRNRIGLTNQLRGLLSEYGVIAPQGHKAFCTLLRTISDPSYRGITTLFKTQVNQVCDEYYQLTDRIEELDALLANVAKTNPLCKRLMTLPGIGVINATALYSSIGNGNQFKNGRELAVWLGLTPQQSGSGEKQTSGGITKRGNRYLRKQLVHGARSALFASRKKSDKLSCWVNRLEARRGFNKACVALASRIARISWVLLQREENYKAM</sequence>
<dbReference type="PANTHER" id="PTHR33055">
    <property type="entry name" value="TRANSPOSASE FOR INSERTION SEQUENCE ELEMENT IS1111A"/>
    <property type="match status" value="1"/>
</dbReference>
<organism evidence="3">
    <name type="scientific">marine sediment metagenome</name>
    <dbReference type="NCBI Taxonomy" id="412755"/>
    <lineage>
        <taxon>unclassified sequences</taxon>
        <taxon>metagenomes</taxon>
        <taxon>ecological metagenomes</taxon>
    </lineage>
</organism>
<dbReference type="Pfam" id="PF02371">
    <property type="entry name" value="Transposase_20"/>
    <property type="match status" value="1"/>
</dbReference>
<protein>
    <submittedName>
        <fullName evidence="3">Uncharacterized protein</fullName>
    </submittedName>
</protein>
<dbReference type="InterPro" id="IPR047650">
    <property type="entry name" value="Transpos_IS110"/>
</dbReference>
<evidence type="ECO:0000259" key="2">
    <source>
        <dbReference type="Pfam" id="PF02371"/>
    </source>
</evidence>
<name>A0A0F9DMD3_9ZZZZ</name>
<dbReference type="GO" id="GO:0006313">
    <property type="term" value="P:DNA transposition"/>
    <property type="evidence" value="ECO:0007669"/>
    <property type="project" value="InterPro"/>
</dbReference>
<dbReference type="InterPro" id="IPR003346">
    <property type="entry name" value="Transposase_20"/>
</dbReference>
<comment type="caution">
    <text evidence="3">The sequence shown here is derived from an EMBL/GenBank/DDBJ whole genome shotgun (WGS) entry which is preliminary data.</text>
</comment>
<accession>A0A0F9DMD3</accession>
<dbReference type="Pfam" id="PF01548">
    <property type="entry name" value="DEDD_Tnp_IS110"/>
    <property type="match status" value="1"/>
</dbReference>
<reference evidence="3" key="1">
    <citation type="journal article" date="2015" name="Nature">
        <title>Complex archaea that bridge the gap between prokaryotes and eukaryotes.</title>
        <authorList>
            <person name="Spang A."/>
            <person name="Saw J.H."/>
            <person name="Jorgensen S.L."/>
            <person name="Zaremba-Niedzwiedzka K."/>
            <person name="Martijn J."/>
            <person name="Lind A.E."/>
            <person name="van Eijk R."/>
            <person name="Schleper C."/>
            <person name="Guy L."/>
            <person name="Ettema T.J."/>
        </authorList>
    </citation>
    <scope>NUCLEOTIDE SEQUENCE</scope>
</reference>
<dbReference type="PANTHER" id="PTHR33055:SF3">
    <property type="entry name" value="PUTATIVE TRANSPOSASE FOR IS117-RELATED"/>
    <property type="match status" value="1"/>
</dbReference>
<dbReference type="EMBL" id="LAZR01031004">
    <property type="protein sequence ID" value="KKL54976.1"/>
    <property type="molecule type" value="Genomic_DNA"/>
</dbReference>
<dbReference type="GO" id="GO:0003677">
    <property type="term" value="F:DNA binding"/>
    <property type="evidence" value="ECO:0007669"/>
    <property type="project" value="InterPro"/>
</dbReference>
<dbReference type="InterPro" id="IPR002525">
    <property type="entry name" value="Transp_IS110-like_N"/>
</dbReference>
<proteinExistence type="predicted"/>
<gene>
    <name evidence="3" type="ORF">LCGC14_2260030</name>
</gene>
<evidence type="ECO:0000259" key="1">
    <source>
        <dbReference type="Pfam" id="PF01548"/>
    </source>
</evidence>
<feature type="domain" description="Transposase IS110-like N-terminal" evidence="1">
    <location>
        <begin position="8"/>
        <end position="147"/>
    </location>
</feature>
<evidence type="ECO:0000313" key="3">
    <source>
        <dbReference type="EMBL" id="KKL54976.1"/>
    </source>
</evidence>
<dbReference type="GO" id="GO:0004803">
    <property type="term" value="F:transposase activity"/>
    <property type="evidence" value="ECO:0007669"/>
    <property type="project" value="InterPro"/>
</dbReference>
<dbReference type="AlphaFoldDB" id="A0A0F9DMD3"/>